<feature type="transmembrane region" description="Helical" evidence="1">
    <location>
        <begin position="114"/>
        <end position="136"/>
    </location>
</feature>
<reference evidence="2 3" key="1">
    <citation type="submission" date="2019-09" db="EMBL/GenBank/DDBJ databases">
        <title>Taxonomy of Antarctic Massilia spp.: description of Massilia rubra sp. nov., Massilia aquatica sp. nov., Massilia mucilaginosa sp. nov., Massilia frigida sp. nov. isolated from streams, lakes and regoliths.</title>
        <authorList>
            <person name="Holochova P."/>
            <person name="Sedlacek I."/>
            <person name="Kralova S."/>
            <person name="Maslanova I."/>
            <person name="Busse H.-J."/>
            <person name="Stankova E."/>
            <person name="Vrbovska V."/>
            <person name="Kovarovic V."/>
            <person name="Bartak M."/>
            <person name="Svec P."/>
            <person name="Pantucek R."/>
        </authorList>
    </citation>
    <scope>NUCLEOTIDE SEQUENCE [LARGE SCALE GENOMIC DNA]</scope>
    <source>
        <strain evidence="2 3">CCM 8693</strain>
    </source>
</reference>
<feature type="transmembrane region" description="Helical" evidence="1">
    <location>
        <begin position="67"/>
        <end position="94"/>
    </location>
</feature>
<feature type="transmembrane region" description="Helical" evidence="1">
    <location>
        <begin position="12"/>
        <end position="34"/>
    </location>
</feature>
<evidence type="ECO:0000313" key="2">
    <source>
        <dbReference type="EMBL" id="NHZ44179.1"/>
    </source>
</evidence>
<comment type="caution">
    <text evidence="2">The sequence shown here is derived from an EMBL/GenBank/DDBJ whole genome shotgun (WGS) entry which is preliminary data.</text>
</comment>
<keyword evidence="1" id="KW-1133">Transmembrane helix</keyword>
<protein>
    <submittedName>
        <fullName evidence="2">Ubiquinone biosynthesis protein</fullName>
    </submittedName>
</protein>
<keyword evidence="2" id="KW-0830">Ubiquinone</keyword>
<proteinExistence type="predicted"/>
<dbReference type="Proteomes" id="UP000819052">
    <property type="component" value="Unassembled WGS sequence"/>
</dbReference>
<evidence type="ECO:0000313" key="3">
    <source>
        <dbReference type="Proteomes" id="UP000819052"/>
    </source>
</evidence>
<evidence type="ECO:0000256" key="1">
    <source>
        <dbReference type="SAM" id="Phobius"/>
    </source>
</evidence>
<keyword evidence="3" id="KW-1185">Reference proteome</keyword>
<dbReference type="RefSeq" id="WP_167080626.1">
    <property type="nucleotide sequence ID" value="NZ_VVIW01000028.1"/>
</dbReference>
<organism evidence="2 3">
    <name type="scientific">Massilia aquatica</name>
    <dbReference type="NCBI Taxonomy" id="2609000"/>
    <lineage>
        <taxon>Bacteria</taxon>
        <taxon>Pseudomonadati</taxon>
        <taxon>Pseudomonadota</taxon>
        <taxon>Betaproteobacteria</taxon>
        <taxon>Burkholderiales</taxon>
        <taxon>Oxalobacteraceae</taxon>
        <taxon>Telluria group</taxon>
        <taxon>Massilia</taxon>
    </lineage>
</organism>
<accession>A0ABX0ML04</accession>
<name>A0ABX0ML04_9BURK</name>
<keyword evidence="1" id="KW-0812">Transmembrane</keyword>
<gene>
    <name evidence="2" type="ORF">F1609_29030</name>
</gene>
<sequence>MTLWQLLSTFPTAVPTVFLAVLLVYWLMSIIGLVDVGDTLHLHTDVGHGHGAHDLHDLHDLPDLHTLAGYLVALGLGGVPLSVAASVLVFCTWLSTALLHQYVLDWVPTDTLRTLAGCAVLVFSGGLSIPVAARVLQPMRALFVKHAARTNESLVGQDCRITTQSVDQGFGRADVEAHGVSINIRVWAAVPNALAKGSKAIIIAYDPANQQYEVQAAPAVF</sequence>
<dbReference type="EMBL" id="VVIW01000028">
    <property type="protein sequence ID" value="NHZ44179.1"/>
    <property type="molecule type" value="Genomic_DNA"/>
</dbReference>
<keyword evidence="1" id="KW-0472">Membrane</keyword>